<feature type="DNA-binding region" description="H-T-H motif" evidence="4">
    <location>
        <begin position="27"/>
        <end position="46"/>
    </location>
</feature>
<dbReference type="InterPro" id="IPR050109">
    <property type="entry name" value="HTH-type_TetR-like_transc_reg"/>
</dbReference>
<keyword evidence="7" id="KW-1185">Reference proteome</keyword>
<dbReference type="Pfam" id="PF00440">
    <property type="entry name" value="TetR_N"/>
    <property type="match status" value="1"/>
</dbReference>
<dbReference type="InterPro" id="IPR009057">
    <property type="entry name" value="Homeodomain-like_sf"/>
</dbReference>
<name>A0A2G6QFB6_9BACI</name>
<dbReference type="PRINTS" id="PR00455">
    <property type="entry name" value="HTHTETR"/>
</dbReference>
<gene>
    <name evidence="6" type="ORF">CO726_13265</name>
</gene>
<dbReference type="Pfam" id="PF17937">
    <property type="entry name" value="TetR_C_28"/>
    <property type="match status" value="1"/>
</dbReference>
<dbReference type="GO" id="GO:0003700">
    <property type="term" value="F:DNA-binding transcription factor activity"/>
    <property type="evidence" value="ECO:0007669"/>
    <property type="project" value="TreeGrafter"/>
</dbReference>
<dbReference type="EMBL" id="NWUW01000007">
    <property type="protein sequence ID" value="PIE95060.1"/>
    <property type="molecule type" value="Genomic_DNA"/>
</dbReference>
<dbReference type="Proteomes" id="UP000228484">
    <property type="component" value="Unassembled WGS sequence"/>
</dbReference>
<protein>
    <submittedName>
        <fullName evidence="6">TetR family transcriptional regulator</fullName>
    </submittedName>
</protein>
<feature type="domain" description="HTH tetR-type" evidence="5">
    <location>
        <begin position="4"/>
        <end position="64"/>
    </location>
</feature>
<dbReference type="PROSITE" id="PS50977">
    <property type="entry name" value="HTH_TETR_2"/>
    <property type="match status" value="1"/>
</dbReference>
<comment type="caution">
    <text evidence="6">The sequence shown here is derived from an EMBL/GenBank/DDBJ whole genome shotgun (WGS) entry which is preliminary data.</text>
</comment>
<dbReference type="SUPFAM" id="SSF48498">
    <property type="entry name" value="Tetracyclin repressor-like, C-terminal domain"/>
    <property type="match status" value="1"/>
</dbReference>
<dbReference type="InterPro" id="IPR036271">
    <property type="entry name" value="Tet_transcr_reg_TetR-rel_C_sf"/>
</dbReference>
<evidence type="ECO:0000256" key="1">
    <source>
        <dbReference type="ARBA" id="ARBA00023015"/>
    </source>
</evidence>
<keyword evidence="3" id="KW-0804">Transcription</keyword>
<reference evidence="6 7" key="1">
    <citation type="submission" date="2017-09" db="EMBL/GenBank/DDBJ databases">
        <title>Biocontrol bacteria screening and application from spent mushroom substrate.</title>
        <authorList>
            <person name="Sun X."/>
        </authorList>
    </citation>
    <scope>NUCLEOTIDE SEQUENCE [LARGE SCALE GENOMIC DNA]</scope>
    <source>
        <strain evidence="6 7">100374</strain>
    </source>
</reference>
<organism evidence="6 7">
    <name type="scientific">Bacillus fungorum</name>
    <dbReference type="NCBI Taxonomy" id="2039284"/>
    <lineage>
        <taxon>Bacteria</taxon>
        <taxon>Bacillati</taxon>
        <taxon>Bacillota</taxon>
        <taxon>Bacilli</taxon>
        <taxon>Bacillales</taxon>
        <taxon>Bacillaceae</taxon>
        <taxon>Bacillus</taxon>
    </lineage>
</organism>
<proteinExistence type="predicted"/>
<dbReference type="GO" id="GO:0000976">
    <property type="term" value="F:transcription cis-regulatory region binding"/>
    <property type="evidence" value="ECO:0007669"/>
    <property type="project" value="TreeGrafter"/>
</dbReference>
<evidence type="ECO:0000256" key="4">
    <source>
        <dbReference type="PROSITE-ProRule" id="PRU00335"/>
    </source>
</evidence>
<keyword evidence="1" id="KW-0805">Transcription regulation</keyword>
<dbReference type="AlphaFoldDB" id="A0A2G6QFB6"/>
<sequence>MSTSITRQKILSAASQIVQCKGVAKLTLEAVAKEAGISKGGLLYHFSTKEALIEGMILKGTEEYQDAIHNKVAEDLEKKGRWVRSFVEERLSNERSVEELGSSMMAALMLKPELLEPLQQSFQQLQHKIENDEIDSVYATIIRLAADGLWYSENLGIGRLSPELRGKVIQALITASYKQNI</sequence>
<dbReference type="RefSeq" id="WP_098761689.1">
    <property type="nucleotide sequence ID" value="NZ_JBOIRJ010000088.1"/>
</dbReference>
<evidence type="ECO:0000313" key="6">
    <source>
        <dbReference type="EMBL" id="PIE95060.1"/>
    </source>
</evidence>
<dbReference type="InterPro" id="IPR041479">
    <property type="entry name" value="TetR_CgmR_C"/>
</dbReference>
<evidence type="ECO:0000313" key="7">
    <source>
        <dbReference type="Proteomes" id="UP000228484"/>
    </source>
</evidence>
<evidence type="ECO:0000256" key="2">
    <source>
        <dbReference type="ARBA" id="ARBA00023125"/>
    </source>
</evidence>
<evidence type="ECO:0000259" key="5">
    <source>
        <dbReference type="PROSITE" id="PS50977"/>
    </source>
</evidence>
<dbReference type="PANTHER" id="PTHR30055">
    <property type="entry name" value="HTH-TYPE TRANSCRIPTIONAL REGULATOR RUTR"/>
    <property type="match status" value="1"/>
</dbReference>
<dbReference type="InterPro" id="IPR001647">
    <property type="entry name" value="HTH_TetR"/>
</dbReference>
<dbReference type="SUPFAM" id="SSF46689">
    <property type="entry name" value="Homeodomain-like"/>
    <property type="match status" value="1"/>
</dbReference>
<evidence type="ECO:0000256" key="3">
    <source>
        <dbReference type="ARBA" id="ARBA00023163"/>
    </source>
</evidence>
<keyword evidence="2 4" id="KW-0238">DNA-binding</keyword>
<dbReference type="Gene3D" id="1.10.357.10">
    <property type="entry name" value="Tetracycline Repressor, domain 2"/>
    <property type="match status" value="1"/>
</dbReference>
<dbReference type="PANTHER" id="PTHR30055:SF234">
    <property type="entry name" value="HTH-TYPE TRANSCRIPTIONAL REGULATOR BETI"/>
    <property type="match status" value="1"/>
</dbReference>
<accession>A0A2G6QFB6</accession>